<gene>
    <name evidence="2" type="primary">ABSGL_12726.1 scaffold 13359</name>
</gene>
<keyword evidence="3" id="KW-1185">Reference proteome</keyword>
<sequence length="101" mass="11427">MLNNTTFNSFTQYDSKSNRPMVRSVEALGFNDLQQRTATRSKQQELPYDNNASYNRSVNYNMPLLPTKAASWKGLQQKQQGTPGIQTILNKLNELGRAEGT</sequence>
<organism evidence="2">
    <name type="scientific">Absidia glauca</name>
    <name type="common">Pin mould</name>
    <dbReference type="NCBI Taxonomy" id="4829"/>
    <lineage>
        <taxon>Eukaryota</taxon>
        <taxon>Fungi</taxon>
        <taxon>Fungi incertae sedis</taxon>
        <taxon>Mucoromycota</taxon>
        <taxon>Mucoromycotina</taxon>
        <taxon>Mucoromycetes</taxon>
        <taxon>Mucorales</taxon>
        <taxon>Cunninghamellaceae</taxon>
        <taxon>Absidia</taxon>
    </lineage>
</organism>
<evidence type="ECO:0000313" key="2">
    <source>
        <dbReference type="EMBL" id="SAM07092.1"/>
    </source>
</evidence>
<dbReference type="AlphaFoldDB" id="A0A168RL80"/>
<dbReference type="EMBL" id="LT554703">
    <property type="protein sequence ID" value="SAM07092.1"/>
    <property type="molecule type" value="Genomic_DNA"/>
</dbReference>
<dbReference type="Proteomes" id="UP000078561">
    <property type="component" value="Unassembled WGS sequence"/>
</dbReference>
<proteinExistence type="predicted"/>
<dbReference type="InParanoid" id="A0A168RL80"/>
<feature type="region of interest" description="Disordered" evidence="1">
    <location>
        <begin position="33"/>
        <end position="56"/>
    </location>
</feature>
<reference evidence="2" key="1">
    <citation type="submission" date="2016-04" db="EMBL/GenBank/DDBJ databases">
        <authorList>
            <person name="Evans L.H."/>
            <person name="Alamgir A."/>
            <person name="Owens N."/>
            <person name="Weber N.D."/>
            <person name="Virtaneva K."/>
            <person name="Barbian K."/>
            <person name="Babar A."/>
            <person name="Rosenke K."/>
        </authorList>
    </citation>
    <scope>NUCLEOTIDE SEQUENCE [LARGE SCALE GENOMIC DNA]</scope>
    <source>
        <strain evidence="2">CBS 101.48</strain>
    </source>
</reference>
<name>A0A168RL80_ABSGL</name>
<protein>
    <submittedName>
        <fullName evidence="2">Uncharacterized protein</fullName>
    </submittedName>
</protein>
<evidence type="ECO:0000256" key="1">
    <source>
        <dbReference type="SAM" id="MobiDB-lite"/>
    </source>
</evidence>
<accession>A0A168RL80</accession>
<evidence type="ECO:0000313" key="3">
    <source>
        <dbReference type="Proteomes" id="UP000078561"/>
    </source>
</evidence>